<comment type="caution">
    <text evidence="11">The sequence shown here is derived from an EMBL/GenBank/DDBJ whole genome shotgun (WGS) entry which is preliminary data.</text>
</comment>
<dbReference type="NCBIfam" id="TIGR00215">
    <property type="entry name" value="lpxB"/>
    <property type="match status" value="1"/>
</dbReference>
<dbReference type="RefSeq" id="WP_302040920.1">
    <property type="nucleotide sequence ID" value="NZ_JAUKPO010000025.1"/>
</dbReference>
<name>A0ABT8RHE1_9BACT</name>
<evidence type="ECO:0000256" key="4">
    <source>
        <dbReference type="ARBA" id="ARBA00022516"/>
    </source>
</evidence>
<comment type="catalytic activity">
    <reaction evidence="9">
        <text>a lipid X + a UDP-2-N,3-O-bis[(3R)-3-hydroxyacyl]-alpha-D-glucosamine = a lipid A disaccharide + UDP + H(+)</text>
        <dbReference type="Rhea" id="RHEA:67828"/>
        <dbReference type="ChEBI" id="CHEBI:15378"/>
        <dbReference type="ChEBI" id="CHEBI:58223"/>
        <dbReference type="ChEBI" id="CHEBI:137748"/>
        <dbReference type="ChEBI" id="CHEBI:176338"/>
        <dbReference type="ChEBI" id="CHEBI:176343"/>
        <dbReference type="EC" id="2.4.1.182"/>
    </reaction>
</comment>
<keyword evidence="5" id="KW-0441">Lipid A biosynthesis</keyword>
<evidence type="ECO:0000256" key="3">
    <source>
        <dbReference type="ARBA" id="ARBA00020902"/>
    </source>
</evidence>
<organism evidence="11 12">
    <name type="scientific">Rhodocytophaga aerolata</name>
    <dbReference type="NCBI Taxonomy" id="455078"/>
    <lineage>
        <taxon>Bacteria</taxon>
        <taxon>Pseudomonadati</taxon>
        <taxon>Bacteroidota</taxon>
        <taxon>Cytophagia</taxon>
        <taxon>Cytophagales</taxon>
        <taxon>Rhodocytophagaceae</taxon>
        <taxon>Rhodocytophaga</taxon>
    </lineage>
</organism>
<keyword evidence="6 11" id="KW-0328">Glycosyltransferase</keyword>
<sequence>MKYYIIAGERSGDLHASNLIKSIKQEDPEAQIRAWGGDMMQQAGATLVKHYKDLAFMGFWEVAKNLPTIMGFMKECQRDIVAYQPDVVVLVDYAGFNMRIAKFAKKQGIRVFYYISPKVWAWNQSRAYKIKENVDRLFVIFPFEVEFFKGYEYEVDYVGNPLLDAIAAFQPNPLFKQENNLPDKPIIALLPGSRKQEVEKMLEVMLGVVSKFNQFHFVIAAIRNLPESFYEPFSRVPHVSVVYEQTYDLLAHAEAALVTSGTATLETALFEVPQVVCYKTGTITYTIAKSLIQIGYISLVNLIANKEVVKELIQENFNVPALAYELKKILPGSEYRTEQLTEYSKIKQKMGQPGASEKAAKLMVSYLTAGHR</sequence>
<gene>
    <name evidence="11" type="primary">lpxB</name>
    <name evidence="11" type="ORF">Q0590_27800</name>
</gene>
<dbReference type="SUPFAM" id="SSF53756">
    <property type="entry name" value="UDP-Glycosyltransferase/glycogen phosphorylase"/>
    <property type="match status" value="1"/>
</dbReference>
<reference evidence="11" key="1">
    <citation type="submission" date="2023-07" db="EMBL/GenBank/DDBJ databases">
        <title>The genome sequence of Rhodocytophaga aerolata KACC 12507.</title>
        <authorList>
            <person name="Zhang X."/>
        </authorList>
    </citation>
    <scope>NUCLEOTIDE SEQUENCE</scope>
    <source>
        <strain evidence="11">KACC 12507</strain>
    </source>
</reference>
<evidence type="ECO:0000256" key="2">
    <source>
        <dbReference type="ARBA" id="ARBA00012687"/>
    </source>
</evidence>
<keyword evidence="8" id="KW-0443">Lipid metabolism</keyword>
<evidence type="ECO:0000256" key="5">
    <source>
        <dbReference type="ARBA" id="ARBA00022556"/>
    </source>
</evidence>
<proteinExistence type="predicted"/>
<evidence type="ECO:0000256" key="9">
    <source>
        <dbReference type="ARBA" id="ARBA00048975"/>
    </source>
</evidence>
<evidence type="ECO:0000256" key="8">
    <source>
        <dbReference type="ARBA" id="ARBA00023098"/>
    </source>
</evidence>
<keyword evidence="7 11" id="KW-0808">Transferase</keyword>
<dbReference type="GO" id="GO:0008915">
    <property type="term" value="F:lipid-A-disaccharide synthase activity"/>
    <property type="evidence" value="ECO:0007669"/>
    <property type="project" value="UniProtKB-EC"/>
</dbReference>
<comment type="function">
    <text evidence="1">Condensation of UDP-2,3-diacylglucosamine and 2,3-diacylglucosamine-1-phosphate to form lipid A disaccharide, a precursor of lipid A, a phosphorylated glycolipid that anchors the lipopolysaccharide to the outer membrane of the cell.</text>
</comment>
<accession>A0ABT8RHE1</accession>
<dbReference type="EMBL" id="JAUKPO010000025">
    <property type="protein sequence ID" value="MDO1450117.1"/>
    <property type="molecule type" value="Genomic_DNA"/>
</dbReference>
<dbReference type="Proteomes" id="UP001168528">
    <property type="component" value="Unassembled WGS sequence"/>
</dbReference>
<dbReference type="Pfam" id="PF02684">
    <property type="entry name" value="LpxB"/>
    <property type="match status" value="1"/>
</dbReference>
<dbReference type="InterPro" id="IPR003835">
    <property type="entry name" value="Glyco_trans_19"/>
</dbReference>
<keyword evidence="4" id="KW-0444">Lipid biosynthesis</keyword>
<dbReference type="PANTHER" id="PTHR30372">
    <property type="entry name" value="LIPID-A-DISACCHARIDE SYNTHASE"/>
    <property type="match status" value="1"/>
</dbReference>
<evidence type="ECO:0000256" key="6">
    <source>
        <dbReference type="ARBA" id="ARBA00022676"/>
    </source>
</evidence>
<evidence type="ECO:0000313" key="11">
    <source>
        <dbReference type="EMBL" id="MDO1450117.1"/>
    </source>
</evidence>
<evidence type="ECO:0000256" key="1">
    <source>
        <dbReference type="ARBA" id="ARBA00002056"/>
    </source>
</evidence>
<dbReference type="EC" id="2.4.1.182" evidence="2 10"/>
<evidence type="ECO:0000256" key="10">
    <source>
        <dbReference type="NCBIfam" id="TIGR00215"/>
    </source>
</evidence>
<dbReference type="PANTHER" id="PTHR30372:SF4">
    <property type="entry name" value="LIPID-A-DISACCHARIDE SYNTHASE, MITOCHONDRIAL-RELATED"/>
    <property type="match status" value="1"/>
</dbReference>
<evidence type="ECO:0000256" key="7">
    <source>
        <dbReference type="ARBA" id="ARBA00022679"/>
    </source>
</evidence>
<keyword evidence="12" id="KW-1185">Reference proteome</keyword>
<evidence type="ECO:0000313" key="12">
    <source>
        <dbReference type="Proteomes" id="UP001168528"/>
    </source>
</evidence>
<protein>
    <recommendedName>
        <fullName evidence="3 10">Lipid-A-disaccharide synthase</fullName>
        <ecNumber evidence="2 10">2.4.1.182</ecNumber>
    </recommendedName>
</protein>